<reference evidence="3" key="1">
    <citation type="submission" date="2016-10" db="EMBL/GenBank/DDBJ databases">
        <authorList>
            <person name="Varghese N."/>
            <person name="Submissions S."/>
        </authorList>
    </citation>
    <scope>NUCLEOTIDE SEQUENCE [LARGE SCALE GENOMIC DNA]</scope>
    <source>
        <strain evidence="3">DSM 13327</strain>
    </source>
</reference>
<keyword evidence="1" id="KW-0472">Membrane</keyword>
<accession>A0A1I4NMM2</accession>
<keyword evidence="1" id="KW-0812">Transmembrane</keyword>
<keyword evidence="1" id="KW-1133">Transmembrane helix</keyword>
<dbReference type="OrthoDB" id="1681079at2"/>
<dbReference type="AlphaFoldDB" id="A0A1I4NMM2"/>
<feature type="transmembrane region" description="Helical" evidence="1">
    <location>
        <begin position="65"/>
        <end position="83"/>
    </location>
</feature>
<dbReference type="RefSeq" id="WP_090942051.1">
    <property type="nucleotide sequence ID" value="NZ_FOTS01000049.1"/>
</dbReference>
<protein>
    <submittedName>
        <fullName evidence="2">Uncharacterized protein</fullName>
    </submittedName>
</protein>
<feature type="transmembrane region" description="Helical" evidence="1">
    <location>
        <begin position="30"/>
        <end position="53"/>
    </location>
</feature>
<sequence length="152" mass="18620">MSIELSVQYIAIAIALFALALKYKGMKPYIPVAMFSMIYANLWCYIATYFNWWKFPVRTLPLVEDISFTANMITVPIVAMFWVRYSPMSRIKWAFLWTTLLVIPEYLLEQYTDTIEYHSGYQWYHSYLLWLISWFIWYQFHKWFYKDYTKKL</sequence>
<feature type="transmembrane region" description="Helical" evidence="1">
    <location>
        <begin position="90"/>
        <end position="107"/>
    </location>
</feature>
<evidence type="ECO:0000256" key="1">
    <source>
        <dbReference type="SAM" id="Phobius"/>
    </source>
</evidence>
<feature type="transmembrane region" description="Helical" evidence="1">
    <location>
        <begin position="127"/>
        <end position="145"/>
    </location>
</feature>
<feature type="transmembrane region" description="Helical" evidence="1">
    <location>
        <begin position="6"/>
        <end position="23"/>
    </location>
</feature>
<dbReference type="Proteomes" id="UP000199520">
    <property type="component" value="Unassembled WGS sequence"/>
</dbReference>
<dbReference type="NCBIfam" id="NF041644">
    <property type="entry name" value="CBO0543_fam"/>
    <property type="match status" value="1"/>
</dbReference>
<evidence type="ECO:0000313" key="2">
    <source>
        <dbReference type="EMBL" id="SFM16547.1"/>
    </source>
</evidence>
<proteinExistence type="predicted"/>
<evidence type="ECO:0000313" key="3">
    <source>
        <dbReference type="Proteomes" id="UP000199520"/>
    </source>
</evidence>
<keyword evidence="3" id="KW-1185">Reference proteome</keyword>
<organism evidence="2 3">
    <name type="scientific">Pelosinus propionicus DSM 13327</name>
    <dbReference type="NCBI Taxonomy" id="1123291"/>
    <lineage>
        <taxon>Bacteria</taxon>
        <taxon>Bacillati</taxon>
        <taxon>Bacillota</taxon>
        <taxon>Negativicutes</taxon>
        <taxon>Selenomonadales</taxon>
        <taxon>Sporomusaceae</taxon>
        <taxon>Pelosinus</taxon>
    </lineage>
</organism>
<name>A0A1I4NMM2_9FIRM</name>
<gene>
    <name evidence="2" type="ORF">SAMN04490355_10494</name>
</gene>
<dbReference type="EMBL" id="FOTS01000049">
    <property type="protein sequence ID" value="SFM16547.1"/>
    <property type="molecule type" value="Genomic_DNA"/>
</dbReference>
<dbReference type="InterPro" id="IPR048147">
    <property type="entry name" value="CBO0543-like"/>
</dbReference>